<dbReference type="EMBL" id="JACBJI010000007">
    <property type="protein sequence ID" value="NYA72321.1"/>
    <property type="molecule type" value="Genomic_DNA"/>
</dbReference>
<protein>
    <recommendedName>
        <fullName evidence="4">Lipoprotein</fullName>
    </recommendedName>
</protein>
<evidence type="ECO:0008006" key="4">
    <source>
        <dbReference type="Google" id="ProtNLM"/>
    </source>
</evidence>
<evidence type="ECO:0000256" key="1">
    <source>
        <dbReference type="SAM" id="SignalP"/>
    </source>
</evidence>
<keyword evidence="3" id="KW-1185">Reference proteome</keyword>
<evidence type="ECO:0000313" key="3">
    <source>
        <dbReference type="Proteomes" id="UP000535020"/>
    </source>
</evidence>
<reference evidence="2 3" key="1">
    <citation type="submission" date="2020-07" db="EMBL/GenBank/DDBJ databases">
        <authorList>
            <person name="Sun Q."/>
        </authorList>
    </citation>
    <scope>NUCLEOTIDE SEQUENCE [LARGE SCALE GENOMIC DNA]</scope>
    <source>
        <strain evidence="2 3">MAH-1</strain>
    </source>
</reference>
<keyword evidence="1" id="KW-0732">Signal</keyword>
<dbReference type="PROSITE" id="PS51257">
    <property type="entry name" value="PROKAR_LIPOPROTEIN"/>
    <property type="match status" value="1"/>
</dbReference>
<gene>
    <name evidence="2" type="ORF">HZF10_15430</name>
</gene>
<evidence type="ECO:0000313" key="2">
    <source>
        <dbReference type="EMBL" id="NYA72321.1"/>
    </source>
</evidence>
<feature type="chain" id="PRO_5030582384" description="Lipoprotein" evidence="1">
    <location>
        <begin position="18"/>
        <end position="392"/>
    </location>
</feature>
<name>A0A7Y8Y4K3_9FLAO</name>
<proteinExistence type="predicted"/>
<sequence length="392" mass="45655">MKKITLLLAFLALYSCAVKQTKEMLSSGDYDSAIDNAVYGLRNNKDKKGNQDYIYILEEAFAKAKERDLRDIDLMMKDASPRNLEAIFNTYVQLNNRQEKIRPLLPLKKLAQNEEAKFEFGDYKDQIVSSKNALSKYLYDNTKALLATKDKMSYRRAYDDLNYLNQISPNFKDVPDLIKVAKEKGSDYVNVYTKNETNVVIPKRLESDLLDFSTYGLNDQWTVYHSNKQPNFKYDFGVIVNFRQINVSPEQIREREFVKEKEIKVGRRKKMRGRYPVLDSLGKPVYEDVYKIVRCKVREFTQFKSAQVAAKVDYIDFGNNQLLQTFPLASEFVFQNVYATYKGDKRAVGNDYLPLFNQRPLPFPSNEQMVFDTGEDLKAKLKNVITRNKIRS</sequence>
<dbReference type="AlphaFoldDB" id="A0A7Y8Y4K3"/>
<organism evidence="2 3">
    <name type="scientific">Flavobacterium agri</name>
    <dbReference type="NCBI Taxonomy" id="2743471"/>
    <lineage>
        <taxon>Bacteria</taxon>
        <taxon>Pseudomonadati</taxon>
        <taxon>Bacteroidota</taxon>
        <taxon>Flavobacteriia</taxon>
        <taxon>Flavobacteriales</taxon>
        <taxon>Flavobacteriaceae</taxon>
        <taxon>Flavobacterium</taxon>
    </lineage>
</organism>
<accession>A0A7Y8Y4K3</accession>
<feature type="signal peptide" evidence="1">
    <location>
        <begin position="1"/>
        <end position="17"/>
    </location>
</feature>
<dbReference type="RefSeq" id="WP_176007125.1">
    <property type="nucleotide sequence ID" value="NZ_JABWMI010000018.1"/>
</dbReference>
<comment type="caution">
    <text evidence="2">The sequence shown here is derived from an EMBL/GenBank/DDBJ whole genome shotgun (WGS) entry which is preliminary data.</text>
</comment>
<dbReference type="Proteomes" id="UP000535020">
    <property type="component" value="Unassembled WGS sequence"/>
</dbReference>